<dbReference type="GO" id="GO:0008168">
    <property type="term" value="F:methyltransferase activity"/>
    <property type="evidence" value="ECO:0007669"/>
    <property type="project" value="UniProtKB-KW"/>
</dbReference>
<evidence type="ECO:0000256" key="1">
    <source>
        <dbReference type="SAM" id="SignalP"/>
    </source>
</evidence>
<dbReference type="EMBL" id="CP010537">
    <property type="protein sequence ID" value="AJG22802.1"/>
    <property type="molecule type" value="Genomic_DNA"/>
</dbReference>
<evidence type="ECO:0000313" key="3">
    <source>
        <dbReference type="Proteomes" id="UP000031843"/>
    </source>
</evidence>
<dbReference type="AlphaFoldDB" id="A0A0C4YB69"/>
<organism evidence="2 3">
    <name type="scientific">Cupriavidus basilensis</name>
    <dbReference type="NCBI Taxonomy" id="68895"/>
    <lineage>
        <taxon>Bacteria</taxon>
        <taxon>Pseudomonadati</taxon>
        <taxon>Pseudomonadota</taxon>
        <taxon>Betaproteobacteria</taxon>
        <taxon>Burkholderiales</taxon>
        <taxon>Burkholderiaceae</taxon>
        <taxon>Cupriavidus</taxon>
    </lineage>
</organism>
<dbReference type="PIRSF" id="PIRSF031679">
    <property type="entry name" value="Mtase_Alr7345_prd"/>
    <property type="match status" value="1"/>
</dbReference>
<dbReference type="InterPro" id="IPR029063">
    <property type="entry name" value="SAM-dependent_MTases_sf"/>
</dbReference>
<dbReference type="Proteomes" id="UP000031843">
    <property type="component" value="Chromosome secondary"/>
</dbReference>
<dbReference type="PROSITE" id="PS51318">
    <property type="entry name" value="TAT"/>
    <property type="match status" value="1"/>
</dbReference>
<keyword evidence="2" id="KW-0489">Methyltransferase</keyword>
<dbReference type="RefSeq" id="WP_043354423.1">
    <property type="nucleotide sequence ID" value="NZ_CP010537.1"/>
</dbReference>
<protein>
    <submittedName>
        <fullName evidence="2">Putative methyltransferase</fullName>
    </submittedName>
</protein>
<name>A0A0C4YB69_9BURK</name>
<proteinExistence type="predicted"/>
<feature type="signal peptide" evidence="1">
    <location>
        <begin position="1"/>
        <end position="29"/>
    </location>
</feature>
<dbReference type="KEGG" id="cbw:RR42_s1214"/>
<dbReference type="InterPro" id="IPR006311">
    <property type="entry name" value="TAT_signal"/>
</dbReference>
<dbReference type="InterPro" id="IPR016980">
    <property type="entry name" value="S-AdoMet-dep_MeTrfase_Alr7345"/>
</dbReference>
<keyword evidence="2" id="KW-0808">Transferase</keyword>
<feature type="chain" id="PRO_5002185565" evidence="1">
    <location>
        <begin position="30"/>
        <end position="282"/>
    </location>
</feature>
<keyword evidence="3" id="KW-1185">Reference proteome</keyword>
<keyword evidence="1" id="KW-0732">Signal</keyword>
<evidence type="ECO:0000313" key="2">
    <source>
        <dbReference type="EMBL" id="AJG22802.1"/>
    </source>
</evidence>
<gene>
    <name evidence="2" type="ORF">RR42_s1214</name>
</gene>
<dbReference type="Gene3D" id="3.40.50.150">
    <property type="entry name" value="Vaccinia Virus protein VP39"/>
    <property type="match status" value="1"/>
</dbReference>
<dbReference type="OrthoDB" id="9801692at2"/>
<dbReference type="SUPFAM" id="SSF53335">
    <property type="entry name" value="S-adenosyl-L-methionine-dependent methyltransferases"/>
    <property type="match status" value="1"/>
</dbReference>
<sequence>MTPFSARRRFVRHAMLLAGAGMLASAASAAPATADEALAAAIAGPQRSAANKARDVYRHPLQTLRFFGLQPDQAVIEIAPGGGWYTEILAPVLRDHGKLYAAHYDASAADASQESKRSRANFEKKLAQDPGNYGKVTVGTLPVRAFTDIAPPGGADLVLTFRNIHNWIKDGHLDDSLRAFYAVLKPGGVLGVEEHRATPGTSLEQMIATGYVTEDYVIDHARAAGFALAGRSEINANPRDNHDHPDGVWSLPPTLRGGERERASFMAIGESDRMTLKFIKPR</sequence>
<reference evidence="2 3" key="1">
    <citation type="journal article" date="2015" name="Genome Announc.">
        <title>Complete Genome Sequence of Cupriavidus basilensis 4G11, Isolated from the Oak Ridge Field Research Center Site.</title>
        <authorList>
            <person name="Ray J."/>
            <person name="Waters R.J."/>
            <person name="Skerker J.M."/>
            <person name="Kuehl J.V."/>
            <person name="Price M.N."/>
            <person name="Huang J."/>
            <person name="Chakraborty R."/>
            <person name="Arkin A.P."/>
            <person name="Deutschbauer A."/>
        </authorList>
    </citation>
    <scope>NUCLEOTIDE SEQUENCE [LARGE SCALE GENOMIC DNA]</scope>
    <source>
        <strain evidence="2">4G11</strain>
    </source>
</reference>
<dbReference type="STRING" id="68895.RR42_s1214"/>
<dbReference type="GO" id="GO:0032259">
    <property type="term" value="P:methylation"/>
    <property type="evidence" value="ECO:0007669"/>
    <property type="project" value="UniProtKB-KW"/>
</dbReference>
<accession>A0A0C4YB69</accession>